<gene>
    <name evidence="4" type="ORF">QVN81_02030</name>
    <name evidence="5" type="ORF">QVN84_02025</name>
</gene>
<evidence type="ECO:0000256" key="1">
    <source>
        <dbReference type="ARBA" id="ARBA00022676"/>
    </source>
</evidence>
<evidence type="ECO:0000313" key="6">
    <source>
        <dbReference type="Proteomes" id="UP001167831"/>
    </source>
</evidence>
<dbReference type="Proteomes" id="UP001168478">
    <property type="component" value="Unassembled WGS sequence"/>
</dbReference>
<dbReference type="RefSeq" id="WP_289824559.1">
    <property type="nucleotide sequence ID" value="NZ_JAUEIE010000001.1"/>
</dbReference>
<evidence type="ECO:0000313" key="4">
    <source>
        <dbReference type="EMBL" id="MDN0021806.1"/>
    </source>
</evidence>
<keyword evidence="6" id="KW-1185">Reference proteome</keyword>
<dbReference type="EMBL" id="JAUEIF010000001">
    <property type="protein sequence ID" value="MDN0024303.1"/>
    <property type="molecule type" value="Genomic_DNA"/>
</dbReference>
<dbReference type="GO" id="GO:0016758">
    <property type="term" value="F:hexosyltransferase activity"/>
    <property type="evidence" value="ECO:0007669"/>
    <property type="project" value="UniProtKB-ARBA"/>
</dbReference>
<dbReference type="InterPro" id="IPR001173">
    <property type="entry name" value="Glyco_trans_2-like"/>
</dbReference>
<dbReference type="Proteomes" id="UP001167831">
    <property type="component" value="Unassembled WGS sequence"/>
</dbReference>
<dbReference type="InterPro" id="IPR029044">
    <property type="entry name" value="Nucleotide-diphossugar_trans"/>
</dbReference>
<keyword evidence="2 5" id="KW-0808">Transferase</keyword>
<evidence type="ECO:0000313" key="5">
    <source>
        <dbReference type="EMBL" id="MDN0024303.1"/>
    </source>
</evidence>
<evidence type="ECO:0000313" key="7">
    <source>
        <dbReference type="Proteomes" id="UP001168478"/>
    </source>
</evidence>
<evidence type="ECO:0000256" key="2">
    <source>
        <dbReference type="ARBA" id="ARBA00022679"/>
    </source>
</evidence>
<organism evidence="5 7">
    <name type="scientific">Leyella lascolaii</name>
    <dbReference type="NCBI Taxonomy" id="1776379"/>
    <lineage>
        <taxon>Bacteria</taxon>
        <taxon>Pseudomonadati</taxon>
        <taxon>Bacteroidota</taxon>
        <taxon>Bacteroidia</taxon>
        <taxon>Bacteroidales</taxon>
        <taxon>Prevotellaceae</taxon>
        <taxon>Leyella</taxon>
    </lineage>
</organism>
<proteinExistence type="predicted"/>
<sequence>MSRTMTSIIIPVYRTAATLMRCVESIAAQQDARFEMILVDDGSPDGCPAMCDSLAAADSRIRVIHKPNGGLSSARNAGIEASRGDLLMFVDSDDHIAPGTLSALSRLAEEHPEYDIIEFPICREMPSGRQEMTAFGCREYRDMDEYWLSCRAYMHAYACNKIYRRALFDGIRYPENMIFEDIHTLPLLMERAGVIATTDKGTYHYRWNSAGISNNAGGEAWRTLLATHIMMLRKTRRRSDEWTGYYMHVLNIQIYTSELTGDRPTLPTVRQGLCRVDRRWRLKALLLYVLGVRGLCRANRMLRTIAGRRQKD</sequence>
<name>A0AAW7JEJ4_9BACT</name>
<accession>A0AAW7JEJ4</accession>
<dbReference type="PANTHER" id="PTHR22916">
    <property type="entry name" value="GLYCOSYLTRANSFERASE"/>
    <property type="match status" value="1"/>
</dbReference>
<reference evidence="5" key="1">
    <citation type="submission" date="2023-06" db="EMBL/GenBank/DDBJ databases">
        <authorList>
            <person name="Zeman M."/>
            <person name="Kubasova T."/>
            <person name="Jahodarova E."/>
            <person name="Nykrynova M."/>
            <person name="Rychlik I."/>
        </authorList>
    </citation>
    <scope>NUCLEOTIDE SEQUENCE</scope>
    <source>
        <strain evidence="5">ET15</strain>
        <strain evidence="4">ET37</strain>
    </source>
</reference>
<protein>
    <submittedName>
        <fullName evidence="5">Glycosyltransferase family 2 protein</fullName>
        <ecNumber evidence="5">2.4.-.-</ecNumber>
    </submittedName>
</protein>
<dbReference type="PANTHER" id="PTHR22916:SF51">
    <property type="entry name" value="GLYCOSYLTRANSFERASE EPSH-RELATED"/>
    <property type="match status" value="1"/>
</dbReference>
<comment type="caution">
    <text evidence="5">The sequence shown here is derived from an EMBL/GenBank/DDBJ whole genome shotgun (WGS) entry which is preliminary data.</text>
</comment>
<dbReference type="EMBL" id="JAUEIE010000001">
    <property type="protein sequence ID" value="MDN0021806.1"/>
    <property type="molecule type" value="Genomic_DNA"/>
</dbReference>
<dbReference type="SUPFAM" id="SSF53448">
    <property type="entry name" value="Nucleotide-diphospho-sugar transferases"/>
    <property type="match status" value="1"/>
</dbReference>
<feature type="domain" description="Glycosyltransferase 2-like" evidence="3">
    <location>
        <begin position="7"/>
        <end position="168"/>
    </location>
</feature>
<dbReference type="CDD" id="cd00761">
    <property type="entry name" value="Glyco_tranf_GTA_type"/>
    <property type="match status" value="1"/>
</dbReference>
<evidence type="ECO:0000259" key="3">
    <source>
        <dbReference type="Pfam" id="PF00535"/>
    </source>
</evidence>
<keyword evidence="1 5" id="KW-0328">Glycosyltransferase</keyword>
<dbReference type="AlphaFoldDB" id="A0AAW7JEJ4"/>
<dbReference type="EC" id="2.4.-.-" evidence="5"/>
<reference evidence="5" key="2">
    <citation type="submission" date="2023-08" db="EMBL/GenBank/DDBJ databases">
        <title>Identification and characterization of horizontal gene transfer across gut microbiota members of farm animals based on homology search.</title>
        <authorList>
            <person name="Schwarzerova J."/>
            <person name="Nykrynova M."/>
            <person name="Jureckova K."/>
            <person name="Cejkova D."/>
            <person name="Rychlik I."/>
        </authorList>
    </citation>
    <scope>NUCLEOTIDE SEQUENCE</scope>
    <source>
        <strain evidence="5">ET15</strain>
        <strain evidence="4">ET37</strain>
    </source>
</reference>
<dbReference type="Pfam" id="PF00535">
    <property type="entry name" value="Glycos_transf_2"/>
    <property type="match status" value="1"/>
</dbReference>
<dbReference type="Gene3D" id="3.90.550.10">
    <property type="entry name" value="Spore Coat Polysaccharide Biosynthesis Protein SpsA, Chain A"/>
    <property type="match status" value="1"/>
</dbReference>